<dbReference type="PROSITE" id="PS00356">
    <property type="entry name" value="HTH_LACI_1"/>
    <property type="match status" value="1"/>
</dbReference>
<dbReference type="GO" id="GO:0000976">
    <property type="term" value="F:transcription cis-regulatory region binding"/>
    <property type="evidence" value="ECO:0007669"/>
    <property type="project" value="TreeGrafter"/>
</dbReference>
<evidence type="ECO:0000259" key="4">
    <source>
        <dbReference type="PROSITE" id="PS50932"/>
    </source>
</evidence>
<dbReference type="Pfam" id="PF00356">
    <property type="entry name" value="LacI"/>
    <property type="match status" value="1"/>
</dbReference>
<dbReference type="InterPro" id="IPR010982">
    <property type="entry name" value="Lambda_DNA-bd_dom_sf"/>
</dbReference>
<accession>A0A089QBG2</accession>
<dbReference type="InterPro" id="IPR046335">
    <property type="entry name" value="LacI/GalR-like_sensor"/>
</dbReference>
<dbReference type="Pfam" id="PF13377">
    <property type="entry name" value="Peripla_BP_3"/>
    <property type="match status" value="1"/>
</dbReference>
<evidence type="ECO:0000313" key="6">
    <source>
        <dbReference type="Proteomes" id="UP000029488"/>
    </source>
</evidence>
<dbReference type="InterPro" id="IPR028082">
    <property type="entry name" value="Peripla_BP_I"/>
</dbReference>
<dbReference type="SMART" id="SM00354">
    <property type="entry name" value="HTH_LACI"/>
    <property type="match status" value="1"/>
</dbReference>
<organism evidence="5 6">
    <name type="scientific">Ligilactobacillus salivarius</name>
    <dbReference type="NCBI Taxonomy" id="1624"/>
    <lineage>
        <taxon>Bacteria</taxon>
        <taxon>Bacillati</taxon>
        <taxon>Bacillota</taxon>
        <taxon>Bacilli</taxon>
        <taxon>Lactobacillales</taxon>
        <taxon>Lactobacillaceae</taxon>
        <taxon>Ligilactobacillus</taxon>
    </lineage>
</organism>
<dbReference type="AlphaFoldDB" id="A0A089QBG2"/>
<dbReference type="GO" id="GO:0003700">
    <property type="term" value="F:DNA-binding transcription factor activity"/>
    <property type="evidence" value="ECO:0007669"/>
    <property type="project" value="TreeGrafter"/>
</dbReference>
<evidence type="ECO:0000256" key="1">
    <source>
        <dbReference type="ARBA" id="ARBA00023015"/>
    </source>
</evidence>
<dbReference type="CDD" id="cd01392">
    <property type="entry name" value="HTH_LacI"/>
    <property type="match status" value="1"/>
</dbReference>
<dbReference type="InterPro" id="IPR000843">
    <property type="entry name" value="HTH_LacI"/>
</dbReference>
<proteinExistence type="predicted"/>
<dbReference type="CDD" id="cd01544">
    <property type="entry name" value="PBP1_GalR"/>
    <property type="match status" value="1"/>
</dbReference>
<dbReference type="PANTHER" id="PTHR30146">
    <property type="entry name" value="LACI-RELATED TRANSCRIPTIONAL REPRESSOR"/>
    <property type="match status" value="1"/>
</dbReference>
<dbReference type="PRINTS" id="PR00036">
    <property type="entry name" value="HTHLACI"/>
</dbReference>
<dbReference type="KEGG" id="lsj:LSJ_0365c"/>
<dbReference type="PROSITE" id="PS50932">
    <property type="entry name" value="HTH_LACI_2"/>
    <property type="match status" value="1"/>
</dbReference>
<keyword evidence="1" id="KW-0805">Transcription regulation</keyword>
<dbReference type="Gene3D" id="1.10.260.40">
    <property type="entry name" value="lambda repressor-like DNA-binding domains"/>
    <property type="match status" value="1"/>
</dbReference>
<dbReference type="RefSeq" id="WP_044004553.1">
    <property type="nucleotide sequence ID" value="NZ_CP007646.1"/>
</dbReference>
<dbReference type="SUPFAM" id="SSF53822">
    <property type="entry name" value="Periplasmic binding protein-like I"/>
    <property type="match status" value="1"/>
</dbReference>
<evidence type="ECO:0000256" key="2">
    <source>
        <dbReference type="ARBA" id="ARBA00023125"/>
    </source>
</evidence>
<keyword evidence="2" id="KW-0238">DNA-binding</keyword>
<dbReference type="PANTHER" id="PTHR30146:SF149">
    <property type="entry name" value="HTH-TYPE TRANSCRIPTIONAL REGULATOR EBGR"/>
    <property type="match status" value="1"/>
</dbReference>
<feature type="domain" description="HTH lacI-type" evidence="4">
    <location>
        <begin position="2"/>
        <end position="47"/>
    </location>
</feature>
<protein>
    <submittedName>
        <fullName evidence="5">Galactose operon repressor</fullName>
    </submittedName>
</protein>
<gene>
    <name evidence="5" type="primary">galR</name>
    <name evidence="5" type="ORF">LSJ_0365c</name>
</gene>
<sequence length="332" mass="37379">MATIKDIAKLAGVSPATVSRVLNYDESLSVGDETKRRIFKTAEKLNYSKHKKKNKEEHLNKIAIVQWYTEAQELTDLYYYSIRLGIEKRAQELGYEVVRIFHDDPLDTIQNVDGTIAIGKYSTNEIQQLDNLNANLIFVDSDSLSNGFSCVVTDFQNSVITVLDHFLEKGQKNIGLLAGEEHTSDNSQTLIDLRFTIFKDYLSRLNLYNHQNVYVGSFNPESGYKMMKKAIVELGDNLPEAFFAANDAIAIGAVRALQEEKISIPDRVSIISFNDTSITKYVYPSLSSIKVFTEEMGVEAVNLLLDYIAHPFNVAKKVTLGTKLILRDSTIN</sequence>
<name>A0A089QBG2_9LACO</name>
<evidence type="ECO:0000256" key="3">
    <source>
        <dbReference type="ARBA" id="ARBA00023163"/>
    </source>
</evidence>
<evidence type="ECO:0000313" key="5">
    <source>
        <dbReference type="EMBL" id="AIR10105.1"/>
    </source>
</evidence>
<dbReference type="Proteomes" id="UP000029488">
    <property type="component" value="Chromosome"/>
</dbReference>
<dbReference type="Gene3D" id="3.40.50.2300">
    <property type="match status" value="2"/>
</dbReference>
<dbReference type="SUPFAM" id="SSF47413">
    <property type="entry name" value="lambda repressor-like DNA-binding domains"/>
    <property type="match status" value="1"/>
</dbReference>
<dbReference type="EMBL" id="CP007646">
    <property type="protein sequence ID" value="AIR10105.1"/>
    <property type="molecule type" value="Genomic_DNA"/>
</dbReference>
<reference evidence="5 6" key="1">
    <citation type="journal article" date="2014" name="BMC Genomics">
        <title>Unusual genome complexity in Lactobacillus salivarius JCM1046.</title>
        <authorList>
            <person name="Raftis E.J."/>
            <person name="Forde B.M."/>
            <person name="Claesson M.J."/>
            <person name="O'Toole P.W."/>
        </authorList>
    </citation>
    <scope>NUCLEOTIDE SEQUENCE [LARGE SCALE GENOMIC DNA]</scope>
    <source>
        <strain evidence="5 6">JCM1046</strain>
    </source>
</reference>
<keyword evidence="3" id="KW-0804">Transcription</keyword>